<keyword evidence="6" id="KW-0630">Potassium</keyword>
<comment type="subcellular location">
    <subcellularLocation>
        <location evidence="1">Endomembrane system</location>
        <topology evidence="1">Multi-pass membrane protein</topology>
    </subcellularLocation>
</comment>
<dbReference type="PRINTS" id="PR00335">
    <property type="entry name" value="KUPTAKETRKA"/>
</dbReference>
<keyword evidence="7 10" id="KW-1133">Transmembrane helix</keyword>
<feature type="transmembrane region" description="Helical" evidence="10">
    <location>
        <begin position="151"/>
        <end position="170"/>
    </location>
</feature>
<feature type="transmembrane region" description="Helical" evidence="10">
    <location>
        <begin position="6"/>
        <end position="24"/>
    </location>
</feature>
<feature type="transmembrane region" description="Helical" evidence="10">
    <location>
        <begin position="84"/>
        <end position="106"/>
    </location>
</feature>
<keyword evidence="5 10" id="KW-0812">Transmembrane</keyword>
<evidence type="ECO:0000259" key="11">
    <source>
        <dbReference type="PROSITE" id="PS51201"/>
    </source>
</evidence>
<reference evidence="12 13" key="1">
    <citation type="submission" date="2018-04" db="EMBL/GenBank/DDBJ databases">
        <title>Pararhodobacter oceanense sp. nov., isolated from marine intertidal sediment.</title>
        <authorList>
            <person name="Wang X.-L."/>
            <person name="Du Z.-J."/>
        </authorList>
    </citation>
    <scope>NUCLEOTIDE SEQUENCE [LARGE SCALE GENOMIC DNA]</scope>
    <source>
        <strain evidence="12 13">AM505</strain>
    </source>
</reference>
<feature type="transmembrane region" description="Helical" evidence="10">
    <location>
        <begin position="54"/>
        <end position="72"/>
    </location>
</feature>
<evidence type="ECO:0000256" key="3">
    <source>
        <dbReference type="ARBA" id="ARBA00022449"/>
    </source>
</evidence>
<dbReference type="AlphaFoldDB" id="A0A2T8HYA7"/>
<feature type="transmembrane region" description="Helical" evidence="10">
    <location>
        <begin position="317"/>
        <end position="335"/>
    </location>
</feature>
<evidence type="ECO:0000256" key="2">
    <source>
        <dbReference type="ARBA" id="ARBA00022448"/>
    </source>
</evidence>
<dbReference type="InterPro" id="IPR006153">
    <property type="entry name" value="Cation/H_exchanger_TM"/>
</dbReference>
<name>A0A2T8HYA7_9RHOB</name>
<evidence type="ECO:0000256" key="4">
    <source>
        <dbReference type="ARBA" id="ARBA00022538"/>
    </source>
</evidence>
<feature type="transmembrane region" description="Helical" evidence="10">
    <location>
        <begin position="236"/>
        <end position="254"/>
    </location>
</feature>
<dbReference type="RefSeq" id="WP_116556793.1">
    <property type="nucleotide sequence ID" value="NZ_QDKM01000001.1"/>
</dbReference>
<gene>
    <name evidence="12" type="ORF">DDE20_02185</name>
</gene>
<dbReference type="GO" id="GO:0015297">
    <property type="term" value="F:antiporter activity"/>
    <property type="evidence" value="ECO:0007669"/>
    <property type="project" value="UniProtKB-KW"/>
</dbReference>
<dbReference type="Gene3D" id="3.40.50.720">
    <property type="entry name" value="NAD(P)-binding Rossmann-like Domain"/>
    <property type="match status" value="1"/>
</dbReference>
<evidence type="ECO:0000256" key="8">
    <source>
        <dbReference type="ARBA" id="ARBA00023065"/>
    </source>
</evidence>
<dbReference type="Pfam" id="PF00999">
    <property type="entry name" value="Na_H_Exchanger"/>
    <property type="match status" value="1"/>
</dbReference>
<keyword evidence="3" id="KW-0050">Antiport</keyword>
<dbReference type="InterPro" id="IPR038770">
    <property type="entry name" value="Na+/solute_symporter_sf"/>
</dbReference>
<dbReference type="PANTHER" id="PTHR46157">
    <property type="entry name" value="K(+) EFFLUX ANTIPORTER 3, CHLOROPLASTIC"/>
    <property type="match status" value="1"/>
</dbReference>
<evidence type="ECO:0000256" key="6">
    <source>
        <dbReference type="ARBA" id="ARBA00022958"/>
    </source>
</evidence>
<evidence type="ECO:0000256" key="7">
    <source>
        <dbReference type="ARBA" id="ARBA00022989"/>
    </source>
</evidence>
<feature type="transmembrane region" description="Helical" evidence="10">
    <location>
        <begin position="380"/>
        <end position="399"/>
    </location>
</feature>
<dbReference type="GO" id="GO:0012505">
    <property type="term" value="C:endomembrane system"/>
    <property type="evidence" value="ECO:0007669"/>
    <property type="project" value="UniProtKB-SubCell"/>
</dbReference>
<organism evidence="12 13">
    <name type="scientific">Pararhodobacter oceanensis</name>
    <dbReference type="NCBI Taxonomy" id="2172121"/>
    <lineage>
        <taxon>Bacteria</taxon>
        <taxon>Pseudomonadati</taxon>
        <taxon>Pseudomonadota</taxon>
        <taxon>Alphaproteobacteria</taxon>
        <taxon>Rhodobacterales</taxon>
        <taxon>Paracoccaceae</taxon>
        <taxon>Pararhodobacter</taxon>
    </lineage>
</organism>
<evidence type="ECO:0000313" key="13">
    <source>
        <dbReference type="Proteomes" id="UP000245911"/>
    </source>
</evidence>
<dbReference type="OrthoDB" id="9781411at2"/>
<keyword evidence="13" id="KW-1185">Reference proteome</keyword>
<keyword evidence="2" id="KW-0813">Transport</keyword>
<evidence type="ECO:0000256" key="9">
    <source>
        <dbReference type="ARBA" id="ARBA00023136"/>
    </source>
</evidence>
<keyword evidence="9 10" id="KW-0472">Membrane</keyword>
<dbReference type="GO" id="GO:0015079">
    <property type="term" value="F:potassium ion transmembrane transporter activity"/>
    <property type="evidence" value="ECO:0007669"/>
    <property type="project" value="InterPro"/>
</dbReference>
<feature type="transmembrane region" description="Helical" evidence="10">
    <location>
        <begin position="291"/>
        <end position="311"/>
    </location>
</feature>
<dbReference type="GO" id="GO:1902600">
    <property type="term" value="P:proton transmembrane transport"/>
    <property type="evidence" value="ECO:0007669"/>
    <property type="project" value="InterPro"/>
</dbReference>
<dbReference type="GO" id="GO:0005886">
    <property type="term" value="C:plasma membrane"/>
    <property type="evidence" value="ECO:0007669"/>
    <property type="project" value="InterPro"/>
</dbReference>
<feature type="transmembrane region" description="Helical" evidence="10">
    <location>
        <begin position="112"/>
        <end position="130"/>
    </location>
</feature>
<proteinExistence type="predicted"/>
<dbReference type="Proteomes" id="UP000245911">
    <property type="component" value="Unassembled WGS sequence"/>
</dbReference>
<dbReference type="FunFam" id="3.40.50.720:FF:000036">
    <property type="entry name" value="Glutathione-regulated potassium-efflux system protein KefB"/>
    <property type="match status" value="1"/>
</dbReference>
<dbReference type="SUPFAM" id="SSF51735">
    <property type="entry name" value="NAD(P)-binding Rossmann-fold domains"/>
    <property type="match status" value="1"/>
</dbReference>
<dbReference type="InterPro" id="IPR003148">
    <property type="entry name" value="RCK_N"/>
</dbReference>
<dbReference type="EMBL" id="QDKM01000001">
    <property type="protein sequence ID" value="PVH30379.1"/>
    <property type="molecule type" value="Genomic_DNA"/>
</dbReference>
<comment type="caution">
    <text evidence="12">The sequence shown here is derived from an EMBL/GenBank/DDBJ whole genome shotgun (WGS) entry which is preliminary data.</text>
</comment>
<accession>A0A2T8HYA7</accession>
<dbReference type="PROSITE" id="PS51201">
    <property type="entry name" value="RCK_N"/>
    <property type="match status" value="1"/>
</dbReference>
<evidence type="ECO:0000256" key="5">
    <source>
        <dbReference type="ARBA" id="ARBA00022692"/>
    </source>
</evidence>
<dbReference type="PANTHER" id="PTHR46157:SF4">
    <property type="entry name" value="K(+) EFFLUX ANTIPORTER 3, CHLOROPLASTIC"/>
    <property type="match status" value="1"/>
</dbReference>
<sequence>MTAEFLFIAFVLLSAGVIAVPIASKLGLGSVLGYLIAGIAISPILYGAGVDVLALQHFTEFGVVMMLFLVGLEMQPKTLWEMRARIFVMGGLQVVLTTLAVMAIAMLLGQGWTVALAIGLVFALSSTAIVNQTLNEKGLLRSDGGQASFSVLLLQDIAVIPMLALIPLLALPELADALHHAPEAGGHGAEGLNLSLVEGLAGWQVALVTLAAIAFVCLAGLYLTGPIFRFVSRARLRELFVSAALMMVLGIALLMTMVGVSPALGTFLAGVVMANSEYRHEIESDIAPFKGIFLGIFFITVGASINFALLWDNLSLILAMTLGLILLKAAVLLVIGRLFNLQGAHKFLFALGLAQAGEFGFVLISFTVASAVMPPEIADLLLLVVALSMLLTPALFILYDKVIAPRYSRGQAAEADEIDSDAKIIIAGHGRFGGIINRTLQAANIETTVVDYSSEQLEMLRSFGLRVHFGDATRADLLHAAGIEDAKILVIAIDGREAVTELARYMRQNYPQVHVVARAYDRTHVYDLWAVGCRDIIRETYDSSIRATRSVLEALGNSRAAATRMVKVFEDFDRRMMLELAEIYNIHDPHAENSEYARHVRENIAKWEDDLRARMKEASEGGPEVAREGSA</sequence>
<dbReference type="InterPro" id="IPR006036">
    <property type="entry name" value="K_uptake_TrkA"/>
</dbReference>
<feature type="transmembrane region" description="Helical" evidence="10">
    <location>
        <begin position="201"/>
        <end position="224"/>
    </location>
</feature>
<dbReference type="InterPro" id="IPR036291">
    <property type="entry name" value="NAD(P)-bd_dom_sf"/>
</dbReference>
<keyword evidence="8" id="KW-0406">Ion transport</keyword>
<keyword evidence="4" id="KW-0633">Potassium transport</keyword>
<evidence type="ECO:0000256" key="10">
    <source>
        <dbReference type="SAM" id="Phobius"/>
    </source>
</evidence>
<evidence type="ECO:0000256" key="1">
    <source>
        <dbReference type="ARBA" id="ARBA00004127"/>
    </source>
</evidence>
<evidence type="ECO:0000313" key="12">
    <source>
        <dbReference type="EMBL" id="PVH30379.1"/>
    </source>
</evidence>
<dbReference type="Pfam" id="PF02254">
    <property type="entry name" value="TrkA_N"/>
    <property type="match status" value="1"/>
</dbReference>
<dbReference type="Gene3D" id="1.20.1530.20">
    <property type="match status" value="1"/>
</dbReference>
<feature type="domain" description="RCK N-terminal" evidence="11">
    <location>
        <begin position="421"/>
        <end position="545"/>
    </location>
</feature>
<feature type="transmembrane region" description="Helical" evidence="10">
    <location>
        <begin position="31"/>
        <end position="48"/>
    </location>
</feature>
<protein>
    <submittedName>
        <fullName evidence="12">Potassium transporter</fullName>
    </submittedName>
</protein>
<feature type="transmembrane region" description="Helical" evidence="10">
    <location>
        <begin position="347"/>
        <end position="368"/>
    </location>
</feature>